<name>A0A9W7W450_9PEZI</name>
<feature type="region of interest" description="Disordered" evidence="1">
    <location>
        <begin position="238"/>
        <end position="262"/>
    </location>
</feature>
<proteinExistence type="predicted"/>
<keyword evidence="3" id="KW-1185">Reference proteome</keyword>
<comment type="caution">
    <text evidence="2">The sequence shown here is derived from an EMBL/GenBank/DDBJ whole genome shotgun (WGS) entry which is preliminary data.</text>
</comment>
<protein>
    <submittedName>
        <fullName evidence="2">Uncharacterized protein</fullName>
    </submittedName>
</protein>
<sequence length="262" mass="29753">MANASSRFLQLPAELRNEIYELAAATQNVALIYSNGKMEVKHPLMLVNKAVSREFSSILNHHLREHADLTTTILNFDFDAISGSLGPLLVAKPQSNRKLNITLHVTSTQWPTHVHRIKSWNVWLGICGKGLTVDYSFHRNTNWYACWKSVERLTGAINDGEHHRPMRQAMREGLESHKQEHREMYAEAAELCRWRDEADFLGEQLEALDGGSLRGGDGPGTVRDARRLEMKREELGGMLEKAEEMAGQDVRGAHRDEDGRMR</sequence>
<evidence type="ECO:0000313" key="3">
    <source>
        <dbReference type="Proteomes" id="UP001138500"/>
    </source>
</evidence>
<dbReference type="AlphaFoldDB" id="A0A9W7W450"/>
<reference evidence="2 3" key="2">
    <citation type="journal article" date="2021" name="Curr. Genet.">
        <title>Genetic response to nitrogen starvation in the aggressive Eucalyptus foliar pathogen Teratosphaeria destructans.</title>
        <authorList>
            <person name="Havenga M."/>
            <person name="Wingfield B.D."/>
            <person name="Wingfield M.J."/>
            <person name="Dreyer L.L."/>
            <person name="Roets F."/>
            <person name="Aylward J."/>
        </authorList>
    </citation>
    <scope>NUCLEOTIDE SEQUENCE [LARGE SCALE GENOMIC DNA]</scope>
    <source>
        <strain evidence="2">CMW44962</strain>
    </source>
</reference>
<dbReference type="Proteomes" id="UP001138500">
    <property type="component" value="Unassembled WGS sequence"/>
</dbReference>
<evidence type="ECO:0000313" key="2">
    <source>
        <dbReference type="EMBL" id="KAH9831309.1"/>
    </source>
</evidence>
<feature type="compositionally biased region" description="Basic and acidic residues" evidence="1">
    <location>
        <begin position="251"/>
        <end position="262"/>
    </location>
</feature>
<accession>A0A9W7W450</accession>
<dbReference type="OrthoDB" id="10381668at2759"/>
<organism evidence="2 3">
    <name type="scientific">Teratosphaeria destructans</name>
    <dbReference type="NCBI Taxonomy" id="418781"/>
    <lineage>
        <taxon>Eukaryota</taxon>
        <taxon>Fungi</taxon>
        <taxon>Dikarya</taxon>
        <taxon>Ascomycota</taxon>
        <taxon>Pezizomycotina</taxon>
        <taxon>Dothideomycetes</taxon>
        <taxon>Dothideomycetidae</taxon>
        <taxon>Mycosphaerellales</taxon>
        <taxon>Teratosphaeriaceae</taxon>
        <taxon>Teratosphaeria</taxon>
    </lineage>
</organism>
<dbReference type="EMBL" id="RIBY02001202">
    <property type="protein sequence ID" value="KAH9831309.1"/>
    <property type="molecule type" value="Genomic_DNA"/>
</dbReference>
<gene>
    <name evidence="2" type="ORF">Tdes44962_MAKER08946</name>
</gene>
<evidence type="ECO:0000256" key="1">
    <source>
        <dbReference type="SAM" id="MobiDB-lite"/>
    </source>
</evidence>
<reference evidence="2 3" key="1">
    <citation type="journal article" date="2018" name="IMA Fungus">
        <title>IMA Genome-F 10: Nine draft genome sequences of Claviceps purpurea s.lat., including C. arundinis, C. humidiphila, and C. cf. spartinae, pseudomolecules for the pitch canker pathogen Fusarium circinatum, draft genome of Davidsoniella eucalypti, Grosmannia galeiformis, Quambalaria eucalypti, and Teratosphaeria destructans.</title>
        <authorList>
            <person name="Wingfield B.D."/>
            <person name="Liu M."/>
            <person name="Nguyen H.D."/>
            <person name="Lane F.A."/>
            <person name="Morgan S.W."/>
            <person name="De Vos L."/>
            <person name="Wilken P.M."/>
            <person name="Duong T.A."/>
            <person name="Aylward J."/>
            <person name="Coetzee M.P."/>
            <person name="Dadej K."/>
            <person name="De Beer Z.W."/>
            <person name="Findlay W."/>
            <person name="Havenga M."/>
            <person name="Kolarik M."/>
            <person name="Menzies J.G."/>
            <person name="Naidoo K."/>
            <person name="Pochopski O."/>
            <person name="Shoukouhi P."/>
            <person name="Santana Q.C."/>
            <person name="Seifert K.A."/>
            <person name="Soal N."/>
            <person name="Steenkamp E.T."/>
            <person name="Tatham C.T."/>
            <person name="van der Nest M.A."/>
            <person name="Wingfield M.J."/>
        </authorList>
    </citation>
    <scope>NUCLEOTIDE SEQUENCE [LARGE SCALE GENOMIC DNA]</scope>
    <source>
        <strain evidence="2">CMW44962</strain>
    </source>
</reference>